<dbReference type="Pfam" id="PF12128">
    <property type="entry name" value="DUF3584"/>
    <property type="match status" value="1"/>
</dbReference>
<feature type="coiled-coil region" evidence="1">
    <location>
        <begin position="368"/>
        <end position="520"/>
    </location>
</feature>
<dbReference type="RefSeq" id="WP_083163738.1">
    <property type="nucleotide sequence ID" value="NZ_CP134272.1"/>
</dbReference>
<dbReference type="AlphaFoldDB" id="A0A1C7FFS5"/>
<evidence type="ECO:0000256" key="1">
    <source>
        <dbReference type="SAM" id="Coils"/>
    </source>
</evidence>
<dbReference type="EMBL" id="CP016415">
    <property type="protein sequence ID" value="ANU38802.1"/>
    <property type="molecule type" value="Genomic_DNA"/>
</dbReference>
<proteinExistence type="predicted"/>
<evidence type="ECO:0000313" key="2">
    <source>
        <dbReference type="EMBL" id="ANU38802.1"/>
    </source>
</evidence>
<dbReference type="GeneID" id="96873974"/>
<dbReference type="InterPro" id="IPR021979">
    <property type="entry name" value="DUF3584"/>
</dbReference>
<evidence type="ECO:0000313" key="3">
    <source>
        <dbReference type="Proteomes" id="UP000092528"/>
    </source>
</evidence>
<organism evidence="2 3">
    <name type="scientific">Vibrio scophthalmi</name>
    <dbReference type="NCBI Taxonomy" id="45658"/>
    <lineage>
        <taxon>Bacteria</taxon>
        <taxon>Pseudomonadati</taxon>
        <taxon>Pseudomonadota</taxon>
        <taxon>Gammaproteobacteria</taxon>
        <taxon>Vibrionales</taxon>
        <taxon>Vibrionaceae</taxon>
        <taxon>Vibrio</taxon>
    </lineage>
</organism>
<protein>
    <recommendedName>
        <fullName evidence="4">ATP-binding protein</fullName>
    </recommendedName>
</protein>
<sequence>MKEMNKSETKSSKLLGIVLFHSFIPGKLFKVKAIGHSNNTGDNGAGKSTLLSLLPAFYGADPSKLVDRQADKVSFVDYYLPTPKSVIVFEYEKLGERKCSVMYRNGSSVAYRFLTGTAEQLFSQHLYDELIKQGSETRTWLKNLVSQSMSVSSQIETSVDYRSVILNNKKRLAQRRSTGKNLVAIAHEYSLCSASHNMNHIDILTATMMRHKKMLSRFKTMIVDCFLNNTSMDDVPYKKEYINLANSLDVFVQLDTKKSKFDEAVASKDSLDEYIKQLNSYRAQIASYLRQLALNDTQLSDKIRSQKELHGSLVSERKDRLQKLDTELSIHRTEFERKSKVVDAIYNKRDKYENEDDILEKITLYNSLSDLLKEAESARKHYDNLLEDVETEESTFNSQVQKLELECANFRSSKQKEINNILNTKEEIFEQKNDRLEAMQSDLNLQKKKLQDEFDEQSDKIRQEQFRLAILEGQSLEFTPEQKGELRSLESDLESKREQLNASHNAVIHLNEQLRQAEKNHENSLSTYHTCTSELKEISDEIVSVSRALLPAKGSLNEYLDQKVPDWRGNIGKVITPSLLNAKNLKPFFDPEATESIFGLYLDLDSIALPDFCLSDEKLSERLETLKIKESEVEVRQGKAKSRAKSDEQEADKLHKEIKIQSQRTKVFEEELSKLNLLKEQKTVQFESDAESRTSEVKKKKSVLESELFTIKFELKEKLENEEQRHQQERVQVKANFDYRLSEEDAKKSAIDELIKNKEKITSDRISDYKLAFNQALMSKGVDPVSIERAKSKWESLERQCEEIKTFQALIHDYDTWLESEWKYIDSYNSEILVLDRQITGGEAKRDDYEKSVNKRIDEVSSSIKLYEEDFITVKEAIAQLTTCTNSLEKAVDESDLANVEDVSVDSEFHSVEHAVSLVTDKITAINTLKKEIVSKVKDVSNTILGLDDNNEIKMMWEQMRSATMTKLSENYDYAINYDSPQFSLACLGDLEELVLNVIPDVRDVKIETLRSISTQISNYHQTLKQVNSKVDSVSSTLDKSIETGNPFPAIDTIHIKLSSKIHTFDLWKDLNLFSVELDRWSGETSRGLPSKAFLASFKQLLASFKEAQISKNLESLVEMEITIVENGRPAVVRNDEDLEKVGSEGISKLAIIVVFCGMTRFLCQDEDVAIHWPLDELGKISISNLAILFDMMAQKGICLFTAQPDLHPATYKYFATKNHIVKNVGVKSFIGGRRSRVNPLLSESKQNQSTEVVE</sequence>
<gene>
    <name evidence="2" type="ORF">VSVS05_03766</name>
</gene>
<reference evidence="2 3" key="1">
    <citation type="submission" date="2016-07" db="EMBL/GenBank/DDBJ databases">
        <title>Genome sequencing of Vibrio scophthalmi strain VS-05, an isolated from Paralichthys olivaceus.</title>
        <authorList>
            <person name="Han H.-J."/>
        </authorList>
    </citation>
    <scope>NUCLEOTIDE SEQUENCE [LARGE SCALE GENOMIC DNA]</scope>
    <source>
        <strain evidence="2 3">VS-05</strain>
    </source>
</reference>
<dbReference type="Proteomes" id="UP000092528">
    <property type="component" value="Chromosome 2"/>
</dbReference>
<accession>A0A1C7FFS5</accession>
<dbReference type="PATRIC" id="fig|45658.7.peg.3729"/>
<keyword evidence="3" id="KW-1185">Reference proteome</keyword>
<name>A0A1C7FFS5_9VIBR</name>
<keyword evidence="1" id="KW-0175">Coiled coil</keyword>
<evidence type="ECO:0008006" key="4">
    <source>
        <dbReference type="Google" id="ProtNLM"/>
    </source>
</evidence>